<dbReference type="RefSeq" id="WP_154527571.1">
    <property type="nucleotide sequence ID" value="NZ_VULZ01000024.1"/>
</dbReference>
<reference evidence="3 4" key="1">
    <citation type="submission" date="2019-08" db="EMBL/GenBank/DDBJ databases">
        <title>In-depth cultivation of the pig gut microbiome towards novel bacterial diversity and tailored functional studies.</title>
        <authorList>
            <person name="Wylensek D."/>
            <person name="Hitch T.C.A."/>
            <person name="Clavel T."/>
        </authorList>
    </citation>
    <scope>NUCLEOTIDE SEQUENCE [LARGE SCALE GENOMIC DNA]</scope>
    <source>
        <strain evidence="3 4">Oil+RF-744-WCA-WT-11</strain>
    </source>
</reference>
<evidence type="ECO:0000313" key="3">
    <source>
        <dbReference type="EMBL" id="MSS16141.1"/>
    </source>
</evidence>
<evidence type="ECO:0000256" key="1">
    <source>
        <dbReference type="SAM" id="Coils"/>
    </source>
</evidence>
<dbReference type="Proteomes" id="UP000481852">
    <property type="component" value="Unassembled WGS sequence"/>
</dbReference>
<comment type="caution">
    <text evidence="3">The sequence shown here is derived from an EMBL/GenBank/DDBJ whole genome shotgun (WGS) entry which is preliminary data.</text>
</comment>
<feature type="region of interest" description="Disordered" evidence="2">
    <location>
        <begin position="647"/>
        <end position="668"/>
    </location>
</feature>
<organism evidence="3 4">
    <name type="scientific">Porcincola intestinalis</name>
    <dbReference type="NCBI Taxonomy" id="2606632"/>
    <lineage>
        <taxon>Bacteria</taxon>
        <taxon>Bacillati</taxon>
        <taxon>Bacillota</taxon>
        <taxon>Clostridia</taxon>
        <taxon>Lachnospirales</taxon>
        <taxon>Lachnospiraceae</taxon>
        <taxon>Porcincola</taxon>
    </lineage>
</organism>
<dbReference type="Gene3D" id="1.10.287.1490">
    <property type="match status" value="1"/>
</dbReference>
<accession>A0A6L5X753</accession>
<sequence length="1184" mass="125931">MAGKNEAKIKFTADTAEFNEQITQANSAMTGLRAEMKLNDAQFKNTGDSAEYLKQKQQLLQSELEANEQKQQALNGKLEAAKSIYGENSQEAQKWATKLTNAKTEQAKLEGAIAETNAELNGFNSTADSAESEMNQLGNAAKGAGDNVDTVNVSFGSLVKGKLVDMAGDAIMGLGSKAIDAGKKLIQLGVDAASYADNILTASQVTGMSTDELQEYQYASELIDTSLDTVTGSMKKNLKSMMQAQKGSEDYTAAYEKLGVSVTDANGNLRNSEDVFWDCIDALGGVSDETERDAIAMQIFGKSANELNPLIIKGSDGFKQLAQQAQDAGAVLSGDTLDSLGGVDDSIQYLKQNSEAFGRAIGTKVAPMIGFLADAASDALIGLTNFVEGADLSPLEQQIKDVQTDADNFKKTIDETGETWDTSFSDVQTVEQLSNRLKELNNVSNPTLEQSFEMRTIVGELAQTIPQLADAYDEETGKLKLTNDEIDKYVDNCEAQMLATAKKQATQELYNGLLKEEGNLLKAQEADQVAKDNVYSIMEQKSALEDLWGTYEKLQEQQQKAFANGQDTTEIGEQMAKVSEELSDKYGVAAGSADTYNQAQDRLSDSLREAQETSSDASKALSDTTANIDEAKGQIKDVDEATKGLTKELGINTETTDENSDSKDNNTDKTIENYEAQQEAAENAKTAAAAYKTASDAMEQAFTSAVESAKSAFSINPFDKWEQDSEKGLSAFMEAMQSQEEGMKNYQANIDVLTDNLGQRAPEFLNYLEQMGPEGAQLVQELADAVTSGDMQTVNDAMYHFLAATDQQQELSANLAADAVAYKLGLGEIGSSDAEYQELQDSITNGFTKADEATKSSVAQLAASAQAMGVTIPSGLADGISSGSTSPEQATQQLTSAMFGQLNGLVTAAQKAGISLPQSLVDGINAKTVDPVQAFNELVKSINGSSVDTSDAKAAGEATGSAMTKSMTDDASKGASEAASTAISELSKGISSQASTVTGAVSAMMANVRTMLTTGTKAMAPAISGSLDRVTDEFSDMASDVRRSMSQSETSVIVGVGKLRSALHTKLKGPDIAVPHFSMSGDFNAKTKQVPSVSVQWYAKGAVFDNATIIPTLYGLKGVGEAGPEAVAPVDVLQNYVAAAVMQSVPQIDYDLLGEKVAEAVSRMDMTVEMDGREFGRAVRRVSG</sequence>
<keyword evidence="1" id="KW-0175">Coiled coil</keyword>
<name>A0A6L5X753_9FIRM</name>
<feature type="region of interest" description="Disordered" evidence="2">
    <location>
        <begin position="946"/>
        <end position="973"/>
    </location>
</feature>
<dbReference type="AlphaFoldDB" id="A0A6L5X753"/>
<evidence type="ECO:0000256" key="2">
    <source>
        <dbReference type="SAM" id="MobiDB-lite"/>
    </source>
</evidence>
<keyword evidence="4" id="KW-1185">Reference proteome</keyword>
<proteinExistence type="predicted"/>
<feature type="compositionally biased region" description="Basic and acidic residues" evidence="2">
    <location>
        <begin position="602"/>
        <end position="611"/>
    </location>
</feature>
<evidence type="ECO:0000313" key="4">
    <source>
        <dbReference type="Proteomes" id="UP000481852"/>
    </source>
</evidence>
<gene>
    <name evidence="3" type="ORF">FYJ35_14105</name>
</gene>
<feature type="region of interest" description="Disordered" evidence="2">
    <location>
        <begin position="601"/>
        <end position="625"/>
    </location>
</feature>
<feature type="compositionally biased region" description="Polar residues" evidence="2">
    <location>
        <begin position="612"/>
        <end position="625"/>
    </location>
</feature>
<feature type="coiled-coil region" evidence="1">
    <location>
        <begin position="99"/>
        <end position="133"/>
    </location>
</feature>
<protein>
    <submittedName>
        <fullName evidence="3">Uncharacterized protein</fullName>
    </submittedName>
</protein>
<dbReference type="EMBL" id="VULZ01000024">
    <property type="protein sequence ID" value="MSS16141.1"/>
    <property type="molecule type" value="Genomic_DNA"/>
</dbReference>